<dbReference type="PRINTS" id="PR00081">
    <property type="entry name" value="GDHRDH"/>
</dbReference>
<dbReference type="SUPFAM" id="SSF51735">
    <property type="entry name" value="NAD(P)-binding Rossmann-fold domains"/>
    <property type="match status" value="1"/>
</dbReference>
<evidence type="ECO:0000313" key="4">
    <source>
        <dbReference type="EMBL" id="UON90925.1"/>
    </source>
</evidence>
<dbReference type="CDD" id="cd05233">
    <property type="entry name" value="SDR_c"/>
    <property type="match status" value="1"/>
</dbReference>
<evidence type="ECO:0000256" key="2">
    <source>
        <dbReference type="ARBA" id="ARBA00023002"/>
    </source>
</evidence>
<name>A0A9X1M5A4_9MICC</name>
<dbReference type="Proteomes" id="UP000829758">
    <property type="component" value="Chromosome"/>
</dbReference>
<dbReference type="EMBL" id="CP094984">
    <property type="protein sequence ID" value="UON90925.1"/>
    <property type="molecule type" value="Genomic_DNA"/>
</dbReference>
<protein>
    <submittedName>
        <fullName evidence="3">SDR family oxidoreductase</fullName>
    </submittedName>
</protein>
<dbReference type="AlphaFoldDB" id="A0A9X1M5A4"/>
<dbReference type="PANTHER" id="PTHR24321:SF8">
    <property type="entry name" value="ESTRADIOL 17-BETA-DEHYDROGENASE 8-RELATED"/>
    <property type="match status" value="1"/>
</dbReference>
<gene>
    <name evidence="3" type="ORF">LJ755_00930</name>
    <name evidence="4" type="ORF">MUK71_09755</name>
</gene>
<evidence type="ECO:0000313" key="5">
    <source>
        <dbReference type="Proteomes" id="UP000829758"/>
    </source>
</evidence>
<evidence type="ECO:0000313" key="6">
    <source>
        <dbReference type="Proteomes" id="UP001155145"/>
    </source>
</evidence>
<dbReference type="InterPro" id="IPR002347">
    <property type="entry name" value="SDR_fam"/>
</dbReference>
<keyword evidence="5" id="KW-1185">Reference proteome</keyword>
<proteinExistence type="inferred from homology"/>
<evidence type="ECO:0000256" key="1">
    <source>
        <dbReference type="ARBA" id="ARBA00006484"/>
    </source>
</evidence>
<comment type="similarity">
    <text evidence="1">Belongs to the short-chain dehydrogenases/reductases (SDR) family.</text>
</comment>
<dbReference type="Gene3D" id="3.40.50.720">
    <property type="entry name" value="NAD(P)-binding Rossmann-like Domain"/>
    <property type="match status" value="1"/>
</dbReference>
<dbReference type="RefSeq" id="WP_227927693.1">
    <property type="nucleotide sequence ID" value="NZ_CP094984.1"/>
</dbReference>
<dbReference type="EMBL" id="JAJFZT010000001">
    <property type="protein sequence ID" value="MCC3271291.1"/>
    <property type="molecule type" value="Genomic_DNA"/>
</dbReference>
<reference evidence="3" key="1">
    <citation type="submission" date="2021-10" db="EMBL/GenBank/DDBJ databases">
        <title>Novel species in genus Arthrobacter.</title>
        <authorList>
            <person name="Liu Y."/>
        </authorList>
    </citation>
    <scope>NUCLEOTIDE SEQUENCE</scope>
    <source>
        <strain evidence="5">zg-Y462</strain>
        <strain evidence="3">Zg-Y462</strain>
    </source>
</reference>
<keyword evidence="2" id="KW-0560">Oxidoreductase</keyword>
<dbReference type="GO" id="GO:0016491">
    <property type="term" value="F:oxidoreductase activity"/>
    <property type="evidence" value="ECO:0007669"/>
    <property type="project" value="UniProtKB-KW"/>
</dbReference>
<dbReference type="Pfam" id="PF13561">
    <property type="entry name" value="adh_short_C2"/>
    <property type="match status" value="2"/>
</dbReference>
<evidence type="ECO:0000313" key="3">
    <source>
        <dbReference type="EMBL" id="MCC3271291.1"/>
    </source>
</evidence>
<accession>A0A9X1M5A4</accession>
<organism evidence="3 6">
    <name type="scientific">Arthrobacter zhangbolii</name>
    <dbReference type="NCBI Taxonomy" id="2886936"/>
    <lineage>
        <taxon>Bacteria</taxon>
        <taxon>Bacillati</taxon>
        <taxon>Actinomycetota</taxon>
        <taxon>Actinomycetes</taxon>
        <taxon>Micrococcales</taxon>
        <taxon>Micrococcaceae</taxon>
        <taxon>Arthrobacter</taxon>
    </lineage>
</organism>
<sequence length="277" mass="27847">MAADVLVIIGVGGMGLAVLRRSGAGRKVLLADFNEDLLEVVHAAALGEGFDVVSAQVDVSSRDSVASLAATARELGTVTGVVHTAGLSPVQAPVEAIWKVDLFGVAVVLEEFEKVIAPGGSGVVISSMAGYLGGGGLSAEDLASLAAKTADDLLQLPLVAGIDNPGYAYSVAKRANQVRVQAASPRWGARGARVNSISPGVIATPMGQQELAGESGAQMRAMIEGSGTKRVGTPADIANAAAFLLSRDSSFITGTDLLVDGGVVAAVETGGRSRLAG</sequence>
<dbReference type="Proteomes" id="UP001155145">
    <property type="component" value="Unassembled WGS sequence"/>
</dbReference>
<dbReference type="NCBIfam" id="NF005395">
    <property type="entry name" value="PRK06940.1"/>
    <property type="match status" value="1"/>
</dbReference>
<dbReference type="PANTHER" id="PTHR24321">
    <property type="entry name" value="DEHYDROGENASES, SHORT CHAIN"/>
    <property type="match status" value="1"/>
</dbReference>
<dbReference type="InterPro" id="IPR036291">
    <property type="entry name" value="NAD(P)-bd_dom_sf"/>
</dbReference>